<feature type="compositionally biased region" description="Low complexity" evidence="1">
    <location>
        <begin position="257"/>
        <end position="271"/>
    </location>
</feature>
<feature type="compositionally biased region" description="Polar residues" evidence="1">
    <location>
        <begin position="140"/>
        <end position="153"/>
    </location>
</feature>
<dbReference type="RefSeq" id="WP_182979387.1">
    <property type="nucleotide sequence ID" value="NZ_BAABGB010000005.1"/>
</dbReference>
<organism evidence="2 3">
    <name type="scientific">Gluconacetobacter asukensis</name>
    <dbReference type="NCBI Taxonomy" id="1017181"/>
    <lineage>
        <taxon>Bacteria</taxon>
        <taxon>Pseudomonadati</taxon>
        <taxon>Pseudomonadota</taxon>
        <taxon>Alphaproteobacteria</taxon>
        <taxon>Acetobacterales</taxon>
        <taxon>Acetobacteraceae</taxon>
        <taxon>Gluconacetobacter</taxon>
    </lineage>
</organism>
<dbReference type="EMBL" id="JABEQE010000010">
    <property type="protein sequence ID" value="MBB2172861.1"/>
    <property type="molecule type" value="Genomic_DNA"/>
</dbReference>
<gene>
    <name evidence="2" type="ORF">HLH35_12150</name>
</gene>
<feature type="region of interest" description="Disordered" evidence="1">
    <location>
        <begin position="94"/>
        <end position="183"/>
    </location>
</feature>
<evidence type="ECO:0000313" key="2">
    <source>
        <dbReference type="EMBL" id="MBB2172861.1"/>
    </source>
</evidence>
<feature type="region of interest" description="Disordered" evidence="1">
    <location>
        <begin position="250"/>
        <end position="288"/>
    </location>
</feature>
<comment type="caution">
    <text evidence="2">The sequence shown here is derived from an EMBL/GenBank/DDBJ whole genome shotgun (WGS) entry which is preliminary data.</text>
</comment>
<protein>
    <submittedName>
        <fullName evidence="2">Uncharacterized protein</fullName>
    </submittedName>
</protein>
<feature type="compositionally biased region" description="Basic and acidic residues" evidence="1">
    <location>
        <begin position="277"/>
        <end position="288"/>
    </location>
</feature>
<keyword evidence="3" id="KW-1185">Reference proteome</keyword>
<name>A0A7W4J1A8_9PROT</name>
<proteinExistence type="predicted"/>
<accession>A0A7W4J1A8</accession>
<sequence length="288" mass="31800">MARIRTIHPGLYTDEAFATLSMAARVLIIGIWSHADDGGGFEWKPLTLKMRVFPADMLDVTPLLEELVQNDIVMKYDVDGKTYGAVRNFGKWQRPKKPSRFVPMPEHVRNYARTNEDEKGDGSEPEDKSGPVNDPKSETSSEPVPNQSGISQTEGRKVGRKEGNNSLPSVESSRMPVTETPGPARDFEEFWAAYPRKVGKDGARKAFDKARKRAGQAEIMVGLSRHIAVWPGANDERAQFIPHPATWLNRGDWQGDAASSAAAGRPSSGSPQSDRLAIWDRVPDHPGV</sequence>
<evidence type="ECO:0000313" key="3">
    <source>
        <dbReference type="Proteomes" id="UP000577891"/>
    </source>
</evidence>
<feature type="compositionally biased region" description="Basic and acidic residues" evidence="1">
    <location>
        <begin position="106"/>
        <end position="139"/>
    </location>
</feature>
<evidence type="ECO:0000256" key="1">
    <source>
        <dbReference type="SAM" id="MobiDB-lite"/>
    </source>
</evidence>
<dbReference type="Proteomes" id="UP000577891">
    <property type="component" value="Unassembled WGS sequence"/>
</dbReference>
<dbReference type="AlphaFoldDB" id="A0A7W4J1A8"/>
<feature type="compositionally biased region" description="Basic and acidic residues" evidence="1">
    <location>
        <begin position="154"/>
        <end position="163"/>
    </location>
</feature>
<reference evidence="2 3" key="1">
    <citation type="submission" date="2020-04" db="EMBL/GenBank/DDBJ databases">
        <title>Description of novel Gluconacetobacter.</title>
        <authorList>
            <person name="Sombolestani A."/>
        </authorList>
    </citation>
    <scope>NUCLEOTIDE SEQUENCE [LARGE SCALE GENOMIC DNA]</scope>
    <source>
        <strain evidence="2 3">LMG 27724</strain>
    </source>
</reference>